<feature type="compositionally biased region" description="Polar residues" evidence="1">
    <location>
        <begin position="199"/>
        <end position="223"/>
    </location>
</feature>
<dbReference type="EMBL" id="QUSK01000007">
    <property type="protein sequence ID" value="RGD77121.1"/>
    <property type="molecule type" value="Genomic_DNA"/>
</dbReference>
<dbReference type="Pfam" id="PF12687">
    <property type="entry name" value="DUF3801"/>
    <property type="match status" value="1"/>
</dbReference>
<name>A0A3E3E5R9_9FIRM</name>
<dbReference type="InterPro" id="IPR024234">
    <property type="entry name" value="DUF3801"/>
</dbReference>
<evidence type="ECO:0000256" key="1">
    <source>
        <dbReference type="SAM" id="MobiDB-lite"/>
    </source>
</evidence>
<dbReference type="Proteomes" id="UP000260721">
    <property type="component" value="Unassembled WGS sequence"/>
</dbReference>
<dbReference type="RefSeq" id="WP_117445864.1">
    <property type="nucleotide sequence ID" value="NZ_JBFBOW010000011.1"/>
</dbReference>
<organism evidence="2 3">
    <name type="scientific">Faecalicoccus pleomorphus</name>
    <dbReference type="NCBI Taxonomy" id="1323"/>
    <lineage>
        <taxon>Bacteria</taxon>
        <taxon>Bacillati</taxon>
        <taxon>Bacillota</taxon>
        <taxon>Erysipelotrichia</taxon>
        <taxon>Erysipelotrichales</taxon>
        <taxon>Erysipelotrichaceae</taxon>
        <taxon>Faecalicoccus</taxon>
    </lineage>
</organism>
<gene>
    <name evidence="2" type="ORF">DXC78_04130</name>
</gene>
<feature type="region of interest" description="Disordered" evidence="1">
    <location>
        <begin position="162"/>
        <end position="236"/>
    </location>
</feature>
<evidence type="ECO:0000313" key="2">
    <source>
        <dbReference type="EMBL" id="RGD77121.1"/>
    </source>
</evidence>
<reference evidence="2 3" key="1">
    <citation type="submission" date="2018-08" db="EMBL/GenBank/DDBJ databases">
        <title>A genome reference for cultivated species of the human gut microbiota.</title>
        <authorList>
            <person name="Zou Y."/>
            <person name="Xue W."/>
            <person name="Luo G."/>
        </authorList>
    </citation>
    <scope>NUCLEOTIDE SEQUENCE [LARGE SCALE GENOMIC DNA]</scope>
    <source>
        <strain evidence="2 3">TF08-11</strain>
    </source>
</reference>
<evidence type="ECO:0000313" key="3">
    <source>
        <dbReference type="Proteomes" id="UP000260721"/>
    </source>
</evidence>
<comment type="caution">
    <text evidence="2">The sequence shown here is derived from an EMBL/GenBank/DDBJ whole genome shotgun (WGS) entry which is preliminary data.</text>
</comment>
<proteinExistence type="predicted"/>
<sequence>MNSADTADQMMKMTLEGIEVAAEIAMKVGGATARSLAATLYAILTDKKKIKGKARLDSMLKSGKELKVFAIHHSDLKKFCEEAKHYGVLYSVLKEKNNTDGIVDIMVRSEDASKISRIVDKFDLATIDTKAIRESIMAQKNQFKDVKPLSDKEHDELISKMMNESNPSKARAKGGIPFEPSSKTSKTEKPKNRSEEKGTSLTSKRPSVRQQLMNFKDQQSKRNSAPVLKKRKTKGR</sequence>
<protein>
    <submittedName>
        <fullName evidence="2">PcfB family protein</fullName>
    </submittedName>
</protein>
<feature type="compositionally biased region" description="Basic and acidic residues" evidence="1">
    <location>
        <begin position="185"/>
        <end position="198"/>
    </location>
</feature>
<dbReference type="AlphaFoldDB" id="A0A3E3E5R9"/>
<accession>A0A3E3E5R9</accession>